<dbReference type="EMBL" id="LR796258">
    <property type="protein sequence ID" value="CAB4132108.1"/>
    <property type="molecule type" value="Genomic_DNA"/>
</dbReference>
<evidence type="ECO:0000313" key="1">
    <source>
        <dbReference type="EMBL" id="CAB4132108.1"/>
    </source>
</evidence>
<name>A0A6J5LBX8_9CAUD</name>
<gene>
    <name evidence="1" type="ORF">UFOVP134_31</name>
</gene>
<proteinExistence type="predicted"/>
<sequence length="96" mass="10409">MTTKPNRAIERAFLEKLRAQERAIRDQAWALESALSLEDKAWAGYRASPTLGDTAWDKEAYAGAVDKAAKDAAVFVLALAAAYARELKDQGLGGLI</sequence>
<protein>
    <submittedName>
        <fullName evidence="1">Uncharacterized protein</fullName>
    </submittedName>
</protein>
<organism evidence="1">
    <name type="scientific">uncultured Caudovirales phage</name>
    <dbReference type="NCBI Taxonomy" id="2100421"/>
    <lineage>
        <taxon>Viruses</taxon>
        <taxon>Duplodnaviria</taxon>
        <taxon>Heunggongvirae</taxon>
        <taxon>Uroviricota</taxon>
        <taxon>Caudoviricetes</taxon>
        <taxon>Peduoviridae</taxon>
        <taxon>Maltschvirus</taxon>
        <taxon>Maltschvirus maltsch</taxon>
    </lineage>
</organism>
<accession>A0A6J5LBX8</accession>
<reference evidence="1" key="1">
    <citation type="submission" date="2020-04" db="EMBL/GenBank/DDBJ databases">
        <authorList>
            <person name="Chiriac C."/>
            <person name="Salcher M."/>
            <person name="Ghai R."/>
            <person name="Kavagutti S V."/>
        </authorList>
    </citation>
    <scope>NUCLEOTIDE SEQUENCE</scope>
</reference>